<dbReference type="AlphaFoldDB" id="A0A0E9WF13"/>
<proteinExistence type="predicted"/>
<name>A0A0E9WF13_ANGAN</name>
<sequence>MMQQAYAHLSQTAFVFAPKFSFHSGPSSLQYLYSLVSSTWCILALQDENLNHHVNENACSTCQTKVTSGFD</sequence>
<dbReference type="EMBL" id="GBXM01019701">
    <property type="protein sequence ID" value="JAH88876.1"/>
    <property type="molecule type" value="Transcribed_RNA"/>
</dbReference>
<evidence type="ECO:0000313" key="1">
    <source>
        <dbReference type="EMBL" id="JAH88876.1"/>
    </source>
</evidence>
<organism evidence="1">
    <name type="scientific">Anguilla anguilla</name>
    <name type="common">European freshwater eel</name>
    <name type="synonym">Muraena anguilla</name>
    <dbReference type="NCBI Taxonomy" id="7936"/>
    <lineage>
        <taxon>Eukaryota</taxon>
        <taxon>Metazoa</taxon>
        <taxon>Chordata</taxon>
        <taxon>Craniata</taxon>
        <taxon>Vertebrata</taxon>
        <taxon>Euteleostomi</taxon>
        <taxon>Actinopterygii</taxon>
        <taxon>Neopterygii</taxon>
        <taxon>Teleostei</taxon>
        <taxon>Anguilliformes</taxon>
        <taxon>Anguillidae</taxon>
        <taxon>Anguilla</taxon>
    </lineage>
</organism>
<accession>A0A0E9WF13</accession>
<reference evidence="1" key="2">
    <citation type="journal article" date="2015" name="Fish Shellfish Immunol.">
        <title>Early steps in the European eel (Anguilla anguilla)-Vibrio vulnificus interaction in the gills: Role of the RtxA13 toxin.</title>
        <authorList>
            <person name="Callol A."/>
            <person name="Pajuelo D."/>
            <person name="Ebbesson L."/>
            <person name="Teles M."/>
            <person name="MacKenzie S."/>
            <person name="Amaro C."/>
        </authorList>
    </citation>
    <scope>NUCLEOTIDE SEQUENCE</scope>
</reference>
<reference evidence="1" key="1">
    <citation type="submission" date="2014-11" db="EMBL/GenBank/DDBJ databases">
        <authorList>
            <person name="Amaro Gonzalez C."/>
        </authorList>
    </citation>
    <scope>NUCLEOTIDE SEQUENCE</scope>
</reference>
<protein>
    <submittedName>
        <fullName evidence="1">Uncharacterized protein</fullName>
    </submittedName>
</protein>